<evidence type="ECO:0000313" key="1">
    <source>
        <dbReference type="EMBL" id="SUZ52879.1"/>
    </source>
</evidence>
<reference evidence="1" key="1">
    <citation type="submission" date="2018-05" db="EMBL/GenBank/DDBJ databases">
        <authorList>
            <person name="Lanie J.A."/>
            <person name="Ng W.-L."/>
            <person name="Kazmierczak K.M."/>
            <person name="Andrzejewski T.M."/>
            <person name="Davidsen T.M."/>
            <person name="Wayne K.J."/>
            <person name="Tettelin H."/>
            <person name="Glass J.I."/>
            <person name="Rusch D."/>
            <person name="Podicherti R."/>
            <person name="Tsui H.-C.T."/>
            <person name="Winkler M.E."/>
        </authorList>
    </citation>
    <scope>NUCLEOTIDE SEQUENCE</scope>
</reference>
<sequence length="33" mass="3604">MSTLFGGSGLHREAETAIRGFGRSRLHGVSTEW</sequence>
<protein>
    <submittedName>
        <fullName evidence="1">Uncharacterized protein</fullName>
    </submittedName>
</protein>
<dbReference type="AlphaFoldDB" id="A0A381NEP9"/>
<gene>
    <name evidence="1" type="ORF">METZ01_LOCUS5733</name>
</gene>
<proteinExistence type="predicted"/>
<dbReference type="EMBL" id="UINC01000299">
    <property type="protein sequence ID" value="SUZ52879.1"/>
    <property type="molecule type" value="Genomic_DNA"/>
</dbReference>
<name>A0A381NEP9_9ZZZZ</name>
<accession>A0A381NEP9</accession>
<organism evidence="1">
    <name type="scientific">marine metagenome</name>
    <dbReference type="NCBI Taxonomy" id="408172"/>
    <lineage>
        <taxon>unclassified sequences</taxon>
        <taxon>metagenomes</taxon>
        <taxon>ecological metagenomes</taxon>
    </lineage>
</organism>